<keyword evidence="2" id="KW-0539">Nucleus</keyword>
<evidence type="ECO:0000256" key="2">
    <source>
        <dbReference type="ARBA" id="ARBA00023242"/>
    </source>
</evidence>
<protein>
    <recommendedName>
        <fullName evidence="3">Zn(2)-C6 fungal-type domain-containing protein</fullName>
    </recommendedName>
</protein>
<dbReference type="PROSITE" id="PS00463">
    <property type="entry name" value="ZN2_CY6_FUNGAL_1"/>
    <property type="match status" value="1"/>
</dbReference>
<feature type="domain" description="Zn(2)-C6 fungal-type" evidence="3">
    <location>
        <begin position="17"/>
        <end position="47"/>
    </location>
</feature>
<dbReference type="InterPro" id="IPR007219">
    <property type="entry name" value="XnlR_reg_dom"/>
</dbReference>
<sequence>MATNVSSPRPRPRATLACEMCRSRRTKCDGRKPTCSFCDDHNIPCKYRDPAAPAPSKTELEIQAIKLRLEDVFTLVSMQSLERLDPNTATTGFSVGFAGNAAGSIYSGRDQYPMDESIISRTWRMEFPFMLIQTQSTMCLLGQDPMLSARMVVSERTDLATLTLPSFADESKVQYGDAISVFAYFYDRMQHWYPVLHQDFFSLYLEKLGSELSPSADYCLALIVAAIGSVCRCASFATAYTTRPDAKYIGKALTMIPFVNLEFSLRSAQCLLFLAVYYNSIGKPCQAHDYILMASCKAQALFKCQIYHADEESLTLLRLVFWSTLLIETELGYHMDMPESNVWKFDDRILLPSIHDSWEPFRENQRYMLEQARPQDSLALTSNDTKAYFLAAISMCRMMRRCFASVVLFNHKEVYAPIIANELTNQLVNWHESLPSSLKFNRRRSFSFANAATPTFFDVAMSSSSRAAIMSFLEMQFYQCLISTYWPAVYSVLYLDTVPDTTLVDCLRFFEAYVGLVSSIVSAIKSCPHTPWNFYASLFITTMAAYKGAQATCLRGQIPEAVISCFEAAKSMFESGEAVINSPSLAMLGAILSRHIKTES</sequence>
<dbReference type="AlphaFoldDB" id="A0A1E1JVF1"/>
<dbReference type="Gene3D" id="4.10.240.10">
    <property type="entry name" value="Zn(2)-C6 fungal-type DNA-binding domain"/>
    <property type="match status" value="1"/>
</dbReference>
<dbReference type="InterPro" id="IPR001138">
    <property type="entry name" value="Zn2Cys6_DnaBD"/>
</dbReference>
<gene>
    <name evidence="4" type="ORF">RCO7_01173</name>
</gene>
<dbReference type="SUPFAM" id="SSF57701">
    <property type="entry name" value="Zn2/Cys6 DNA-binding domain"/>
    <property type="match status" value="1"/>
</dbReference>
<dbReference type="Pfam" id="PF00172">
    <property type="entry name" value="Zn_clus"/>
    <property type="match status" value="1"/>
</dbReference>
<dbReference type="CDD" id="cd12148">
    <property type="entry name" value="fungal_TF_MHR"/>
    <property type="match status" value="1"/>
</dbReference>
<dbReference type="GO" id="GO:0006351">
    <property type="term" value="P:DNA-templated transcription"/>
    <property type="evidence" value="ECO:0007669"/>
    <property type="project" value="InterPro"/>
</dbReference>
<dbReference type="Pfam" id="PF04082">
    <property type="entry name" value="Fungal_trans"/>
    <property type="match status" value="1"/>
</dbReference>
<evidence type="ECO:0000256" key="1">
    <source>
        <dbReference type="ARBA" id="ARBA00022723"/>
    </source>
</evidence>
<comment type="caution">
    <text evidence="4">The sequence shown here is derived from an EMBL/GenBank/DDBJ whole genome shotgun (WGS) entry which is preliminary data.</text>
</comment>
<dbReference type="Proteomes" id="UP000178129">
    <property type="component" value="Unassembled WGS sequence"/>
</dbReference>
<dbReference type="PANTHER" id="PTHR47785">
    <property type="entry name" value="ZN(II)2CYS6 TRANSCRIPTION FACTOR (EUROFUNG)-RELATED-RELATED"/>
    <property type="match status" value="1"/>
</dbReference>
<keyword evidence="1" id="KW-0479">Metal-binding</keyword>
<dbReference type="GO" id="GO:0003677">
    <property type="term" value="F:DNA binding"/>
    <property type="evidence" value="ECO:0007669"/>
    <property type="project" value="InterPro"/>
</dbReference>
<dbReference type="InterPro" id="IPR053181">
    <property type="entry name" value="EcdB-like_regulator"/>
</dbReference>
<dbReference type="GO" id="GO:0008270">
    <property type="term" value="F:zinc ion binding"/>
    <property type="evidence" value="ECO:0007669"/>
    <property type="project" value="InterPro"/>
</dbReference>
<dbReference type="SMART" id="SM00066">
    <property type="entry name" value="GAL4"/>
    <property type="match status" value="1"/>
</dbReference>
<evidence type="ECO:0000313" key="4">
    <source>
        <dbReference type="EMBL" id="CZS88214.1"/>
    </source>
</evidence>
<dbReference type="PANTHER" id="PTHR47785:SF3">
    <property type="entry name" value="ZN(2)-C6 FUNGAL-TYPE DOMAIN-CONTAINING PROTEIN"/>
    <property type="match status" value="1"/>
</dbReference>
<evidence type="ECO:0000259" key="3">
    <source>
        <dbReference type="PROSITE" id="PS50048"/>
    </source>
</evidence>
<dbReference type="EMBL" id="FJUW01000001">
    <property type="protein sequence ID" value="CZS88214.1"/>
    <property type="molecule type" value="Genomic_DNA"/>
</dbReference>
<evidence type="ECO:0000313" key="5">
    <source>
        <dbReference type="Proteomes" id="UP000178129"/>
    </source>
</evidence>
<dbReference type="PROSITE" id="PS50048">
    <property type="entry name" value="ZN2_CY6_FUNGAL_2"/>
    <property type="match status" value="1"/>
</dbReference>
<organism evidence="4 5">
    <name type="scientific">Rhynchosporium graminicola</name>
    <dbReference type="NCBI Taxonomy" id="2792576"/>
    <lineage>
        <taxon>Eukaryota</taxon>
        <taxon>Fungi</taxon>
        <taxon>Dikarya</taxon>
        <taxon>Ascomycota</taxon>
        <taxon>Pezizomycotina</taxon>
        <taxon>Leotiomycetes</taxon>
        <taxon>Helotiales</taxon>
        <taxon>Ploettnerulaceae</taxon>
        <taxon>Rhynchosporium</taxon>
    </lineage>
</organism>
<dbReference type="GO" id="GO:0000981">
    <property type="term" value="F:DNA-binding transcription factor activity, RNA polymerase II-specific"/>
    <property type="evidence" value="ECO:0007669"/>
    <property type="project" value="InterPro"/>
</dbReference>
<dbReference type="CDD" id="cd00067">
    <property type="entry name" value="GAL4"/>
    <property type="match status" value="1"/>
</dbReference>
<reference evidence="5" key="1">
    <citation type="submission" date="2016-03" db="EMBL/GenBank/DDBJ databases">
        <authorList>
            <person name="Ploux O."/>
        </authorList>
    </citation>
    <scope>NUCLEOTIDE SEQUENCE [LARGE SCALE GENOMIC DNA]</scope>
    <source>
        <strain evidence="5">UK7</strain>
    </source>
</reference>
<keyword evidence="5" id="KW-1185">Reference proteome</keyword>
<accession>A0A1E1JVF1</accession>
<dbReference type="InParanoid" id="A0A1E1JVF1"/>
<proteinExistence type="predicted"/>
<dbReference type="InterPro" id="IPR036864">
    <property type="entry name" value="Zn2-C6_fun-type_DNA-bd_sf"/>
</dbReference>
<name>A0A1E1JVF1_9HELO</name>